<organism evidence="1">
    <name type="scientific">Triticum aestivum</name>
    <name type="common">Wheat</name>
    <dbReference type="NCBI Taxonomy" id="4565"/>
    <lineage>
        <taxon>Eukaryota</taxon>
        <taxon>Viridiplantae</taxon>
        <taxon>Streptophyta</taxon>
        <taxon>Embryophyta</taxon>
        <taxon>Tracheophyta</taxon>
        <taxon>Spermatophyta</taxon>
        <taxon>Magnoliopsida</taxon>
        <taxon>Liliopsida</taxon>
        <taxon>Poales</taxon>
        <taxon>Poaceae</taxon>
        <taxon>BOP clade</taxon>
        <taxon>Pooideae</taxon>
        <taxon>Triticodae</taxon>
        <taxon>Triticeae</taxon>
        <taxon>Triticinae</taxon>
        <taxon>Triticum</taxon>
    </lineage>
</organism>
<dbReference type="AlphaFoldDB" id="A0A080YTT8"/>
<accession>A0A080YTT8</accession>
<dbReference type="HOGENOM" id="CLU_1819377_0_0_1"/>
<reference evidence="1" key="1">
    <citation type="journal article" date="2014" name="Science">
        <title>Structural and functional partitioning of bread wheat chromosome 3B.</title>
        <authorList>
            <person name="Choulet F."/>
            <person name="Alberti A."/>
            <person name="Theil S."/>
            <person name="Glover N."/>
            <person name="Barbe V."/>
            <person name="Daron J."/>
            <person name="Pingault L."/>
            <person name="Sourdille P."/>
            <person name="Couloux A."/>
            <person name="Paux E."/>
            <person name="Leroy P."/>
            <person name="Mangenot S."/>
            <person name="Guilhot N."/>
            <person name="Le Gouis J."/>
            <person name="Balfourier F."/>
            <person name="Alaux M."/>
            <person name="Jamilloux V."/>
            <person name="Poulain J."/>
            <person name="Durand C."/>
            <person name="Bellec A."/>
            <person name="Gaspin C."/>
            <person name="Safar J."/>
            <person name="Dolezel J."/>
            <person name="Rogers J."/>
            <person name="Vandepoele K."/>
            <person name="Aury J.M."/>
            <person name="Mayer K."/>
            <person name="Berges H."/>
            <person name="Quesneville H."/>
            <person name="Wincker P."/>
            <person name="Feuillet C."/>
        </authorList>
    </citation>
    <scope>NUCLEOTIDE SEQUENCE</scope>
</reference>
<protein>
    <submittedName>
        <fullName evidence="1">Uncharacterized protein</fullName>
    </submittedName>
</protein>
<proteinExistence type="predicted"/>
<sequence length="142" mass="16289">MTPIYEASQSKERIVDAFPATVLSFFCGKASAVLNRQVVQCQIRAGVTSWNGQEIALSRLVIFNPLFSPEKIKMIIHWFVSLPNGPSLLVDMIMDYFKYDYEFAEPPLPEVRQVRQHRRPLPAAQQGGARDLLLREWHQSED</sequence>
<dbReference type="EMBL" id="HG670306">
    <property type="protein sequence ID" value="CDM86772.1"/>
    <property type="molecule type" value="Genomic_DNA"/>
</dbReference>
<evidence type="ECO:0000313" key="1">
    <source>
        <dbReference type="EMBL" id="CDM86772.1"/>
    </source>
</evidence>
<name>A0A080YTT8_WHEAT</name>
<gene>
    <name evidence="1" type="ORF">TRAES_3BF078700010CFD_c1</name>
</gene>